<evidence type="ECO:0000256" key="2">
    <source>
        <dbReference type="ARBA" id="ARBA00022490"/>
    </source>
</evidence>
<dbReference type="NCBIfam" id="TIGR00573">
    <property type="entry name" value="dnaq"/>
    <property type="match status" value="1"/>
</dbReference>
<name>E6U8R6_ETHHY</name>
<dbReference type="Gene3D" id="3.30.1900.20">
    <property type="match status" value="2"/>
</dbReference>
<sequence>MTLGKLFANYAPSGPEADTLRAGEVTGMEVSREGRALHVDVAFSGLLPFAALSALEKGAAAAYHMSRLSVRPHYDASLFELSFFPELVDCLRQRIAAVNGFFDHCKPELDGDTLTIRLFCGGADLLMKAGCDKALARLVRELFGVQLSVVLADEKKDLPDDVKIERPARRMDAPPPPWEDDAPPLRDDAVPPPWEETPPPVRDAPPEAPQAAPKRQAPARRAAGNGQQVQITGVLFGRAVRGAMQPLDTVTQESGKVTVWGDVFGLDVRETRDGKKNIVSFNITDYTSSNTVKIIKDKKKLEPLLAKLKNGMTVAVSGEASYDTYDHDVNIRANDIAQAKKEEKQDDAPVKRVELHLHTNMSAMDAVTPAAAYIKRAARWGHKAIAITDHGVAQAFPEAMNTVEAIRKDGGEIKVIYGIEAYFVDDTVPATVGGANMPFSGEFVAFDLETTGLNRENDRITEIGAVRIRNGEIGERFDLFVNPHKPIPPRITELTGITDDMVKDAAEEDEALRQFFAFCGDAVLVAHNAEFDTGFCRAAAARCGMEFPYTYMDSIPLCRTVLPGLKNYKLDTVAGGLHLPPFNHHRASDDAFVLGQILVQVLDMLREQKGVGNVKDINGVTTGGDVRRLPSYHQILLVKNSTGLKNLYKLISKSQLDYYFKHPRVPRSELSRLREGLLVGSACEAGELFHAILEGKPWEELKQIAAFYDYLEIQPLCNNSFLVREGKATQAQLEEFNRMILRLGDELHLPVVATCDAHFIDERDGVFRQILMSGMGFKDTDEQPPLYFRTTGEMLKEFAYLGERAQEVVVENPNKIADMVEDDIRPIPKGTYPPSLDGADDDLTRIVWGRAHDMYGENLPEIVEKRLAREMDSIIKHGFSVLYMIAQKLVAKSESDGYLVGSRGSVGSSFVATMSGITEVNPLPPHYVCPKCKHSEFITDGSVGSGFDLPAKTCPVCGEPLWRDGHDIPFETFLGFDGDKSPDIDLNFSGDEQPTAHKYTEELFGKGHVFRAGTISSVAEKTAYGFVKKYLEEKGKTLHKAEEARLALGCTGVRRTTGQHPGGMIVVPRDYDVYDFTPVQHPADDTSSDTITTHFDFNCLHDTILKLDILGHDVPTLYKRLEELTDKPVMSVPVPDPKVLELFTSTAPLGVRPEDIDSETGTFSLPELGTKFVRGMLVESQPKTFSDLLQISGLSHGTDVWLNNAQELIRNGTCDISEVIGTRDNIMTYLLHKGLKPKSAFKIMEIVRKGRAPKLLTDDYIQEMKEHGVPDWYIDSCMKIKYMFPKAHAAAYVIAALRLGWYKVYMPLEYYCAYLSVRGGDFDAEIMTRGVERVVDKMKEIAQKGRDATQKESDMHAMLEIVREIYARGIPFLTVDIYRSDPVRFLPQEGKIRPPLTSVKGLGESVARSIAAAREQGKFLSMEELQSRGGASKTVVESLESFGALAGMPRTSQMTFF</sequence>
<evidence type="ECO:0000256" key="3">
    <source>
        <dbReference type="ARBA" id="ARBA00022679"/>
    </source>
</evidence>
<keyword evidence="4 11" id="KW-0548">Nucleotidyltransferase</keyword>
<dbReference type="InterPro" id="IPR036397">
    <property type="entry name" value="RNaseH_sf"/>
</dbReference>
<accession>E6U8R6</accession>
<dbReference type="CDD" id="cd07435">
    <property type="entry name" value="PHP_PolIIIA_POLC"/>
    <property type="match status" value="1"/>
</dbReference>
<dbReference type="SUPFAM" id="SSF53098">
    <property type="entry name" value="Ribonuclease H-like"/>
    <property type="match status" value="1"/>
</dbReference>
<comment type="subcellular location">
    <subcellularLocation>
        <location evidence="11">Cytoplasm</location>
    </subcellularLocation>
</comment>
<dbReference type="HAMAP" id="MF_00356">
    <property type="entry name" value="DNApol_PolC"/>
    <property type="match status" value="1"/>
</dbReference>
<keyword evidence="5 11" id="KW-0235">DNA replication</keyword>
<dbReference type="GO" id="GO:0003677">
    <property type="term" value="F:DNA binding"/>
    <property type="evidence" value="ECO:0007669"/>
    <property type="project" value="UniProtKB-UniRule"/>
</dbReference>
<dbReference type="Gene3D" id="3.30.420.10">
    <property type="entry name" value="Ribonuclease H-like superfamily/Ribonuclease H"/>
    <property type="match status" value="1"/>
</dbReference>
<dbReference type="InterPro" id="IPR004805">
    <property type="entry name" value="DnaE2/DnaE/PolC"/>
</dbReference>
<comment type="function">
    <text evidence="1 11">Required for replicative DNA synthesis. This DNA polymerase also exhibits 3' to 5' exonuclease activity.</text>
</comment>
<protein>
    <recommendedName>
        <fullName evidence="11">DNA polymerase III PolC-type</fullName>
        <shortName evidence="11">PolIII</shortName>
        <ecNumber evidence="11">2.7.7.7</ecNumber>
    </recommendedName>
</protein>
<evidence type="ECO:0000256" key="12">
    <source>
        <dbReference type="SAM" id="MobiDB-lite"/>
    </source>
</evidence>
<feature type="domain" description="Polymerase/histidinol phosphatase N-terminal" evidence="14">
    <location>
        <begin position="353"/>
        <end position="425"/>
    </location>
</feature>
<keyword evidence="16" id="KW-1185">Reference proteome</keyword>
<dbReference type="GO" id="GO:0005737">
    <property type="term" value="C:cytoplasm"/>
    <property type="evidence" value="ECO:0007669"/>
    <property type="project" value="UniProtKB-SubCell"/>
</dbReference>
<dbReference type="GO" id="GO:0003887">
    <property type="term" value="F:DNA-directed DNA polymerase activity"/>
    <property type="evidence" value="ECO:0007669"/>
    <property type="project" value="UniProtKB-UniRule"/>
</dbReference>
<dbReference type="CDD" id="cd04484">
    <property type="entry name" value="polC_OBF"/>
    <property type="match status" value="1"/>
</dbReference>
<dbReference type="InterPro" id="IPR011708">
    <property type="entry name" value="DNA_pol3_alpha_NTPase_dom"/>
</dbReference>
<dbReference type="eggNOG" id="COG2176">
    <property type="taxonomic scope" value="Bacteria"/>
</dbReference>
<dbReference type="InterPro" id="IPR013520">
    <property type="entry name" value="Ribonucl_H"/>
</dbReference>
<dbReference type="EMBL" id="CP002400">
    <property type="protein sequence ID" value="ADU27151.1"/>
    <property type="molecule type" value="Genomic_DNA"/>
</dbReference>
<evidence type="ECO:0000259" key="13">
    <source>
        <dbReference type="SMART" id="SM00479"/>
    </source>
</evidence>
<dbReference type="Gene3D" id="3.20.20.140">
    <property type="entry name" value="Metal-dependent hydrolases"/>
    <property type="match status" value="2"/>
</dbReference>
<evidence type="ECO:0000256" key="11">
    <source>
        <dbReference type="HAMAP-Rule" id="MF_00356"/>
    </source>
</evidence>
<dbReference type="InterPro" id="IPR044923">
    <property type="entry name" value="PolC_middle_finger_sf"/>
</dbReference>
<keyword evidence="9 11" id="KW-0239">DNA-directed DNA polymerase</keyword>
<dbReference type="Pfam" id="PF00929">
    <property type="entry name" value="RNase_T"/>
    <property type="match status" value="1"/>
</dbReference>
<dbReference type="NCBIfam" id="TIGR01405">
    <property type="entry name" value="polC_Gram_pos"/>
    <property type="match status" value="1"/>
</dbReference>
<feature type="domain" description="Exonuclease" evidence="13">
    <location>
        <begin position="442"/>
        <end position="607"/>
    </location>
</feature>
<dbReference type="GO" id="GO:0008408">
    <property type="term" value="F:3'-5' exonuclease activity"/>
    <property type="evidence" value="ECO:0007669"/>
    <property type="project" value="UniProtKB-UniRule"/>
</dbReference>
<dbReference type="PANTHER" id="PTHR32294">
    <property type="entry name" value="DNA POLYMERASE III SUBUNIT ALPHA"/>
    <property type="match status" value="1"/>
</dbReference>
<dbReference type="InterPro" id="IPR012337">
    <property type="entry name" value="RNaseH-like_sf"/>
</dbReference>
<dbReference type="CDD" id="cd06127">
    <property type="entry name" value="DEDDh"/>
    <property type="match status" value="1"/>
</dbReference>
<dbReference type="SMART" id="SM00481">
    <property type="entry name" value="POLIIIAc"/>
    <property type="match status" value="1"/>
</dbReference>
<gene>
    <name evidence="11" type="primary">polC</name>
    <name evidence="15" type="ordered locus">Ethha_1616</name>
</gene>
<evidence type="ECO:0000313" key="16">
    <source>
        <dbReference type="Proteomes" id="UP000001551"/>
    </source>
</evidence>
<comment type="catalytic activity">
    <reaction evidence="10 11">
        <text>DNA(n) + a 2'-deoxyribonucleoside 5'-triphosphate = DNA(n+1) + diphosphate</text>
        <dbReference type="Rhea" id="RHEA:22508"/>
        <dbReference type="Rhea" id="RHEA-COMP:17339"/>
        <dbReference type="Rhea" id="RHEA-COMP:17340"/>
        <dbReference type="ChEBI" id="CHEBI:33019"/>
        <dbReference type="ChEBI" id="CHEBI:61560"/>
        <dbReference type="ChEBI" id="CHEBI:173112"/>
        <dbReference type="EC" id="2.7.7.7"/>
    </reaction>
</comment>
<dbReference type="RefSeq" id="WP_013485506.1">
    <property type="nucleotide sequence ID" value="NC_014828.1"/>
</dbReference>
<keyword evidence="8 11" id="KW-0269">Exonuclease</keyword>
<dbReference type="InterPro" id="IPR003141">
    <property type="entry name" value="Pol/His_phosphatase_N"/>
</dbReference>
<dbReference type="InterPro" id="IPR006308">
    <property type="entry name" value="Pol_III_a_PolC-type_gram_pos"/>
</dbReference>
<proteinExistence type="inferred from homology"/>
<dbReference type="Gene3D" id="1.10.150.700">
    <property type="entry name" value="PolC, middle finger domain"/>
    <property type="match status" value="1"/>
</dbReference>
<feature type="region of interest" description="Disordered" evidence="12">
    <location>
        <begin position="162"/>
        <end position="226"/>
    </location>
</feature>
<dbReference type="InterPro" id="IPR004013">
    <property type="entry name" value="PHP_dom"/>
</dbReference>
<dbReference type="KEGG" id="eha:Ethha_1616"/>
<dbReference type="Pfam" id="PF17657">
    <property type="entry name" value="DNA_pol3_finger"/>
    <property type="match status" value="1"/>
</dbReference>
<dbReference type="EC" id="2.7.7.7" evidence="11"/>
<dbReference type="Pfam" id="PF07733">
    <property type="entry name" value="DNA_pol3_alpha"/>
    <property type="match status" value="2"/>
</dbReference>
<dbReference type="InterPro" id="IPR029460">
    <property type="entry name" value="DNAPol_HHH"/>
</dbReference>
<dbReference type="FunFam" id="3.30.420.10:FF:000045">
    <property type="entry name" value="3'-5' exonuclease DinG"/>
    <property type="match status" value="1"/>
</dbReference>
<dbReference type="HOGENOM" id="CLU_003297_2_0_9"/>
<evidence type="ECO:0000313" key="15">
    <source>
        <dbReference type="EMBL" id="ADU27151.1"/>
    </source>
</evidence>
<dbReference type="Gene3D" id="6.10.140.1510">
    <property type="match status" value="1"/>
</dbReference>
<evidence type="ECO:0000256" key="1">
    <source>
        <dbReference type="ARBA" id="ARBA00003452"/>
    </source>
</evidence>
<comment type="similarity">
    <text evidence="11">Belongs to the DNA polymerase type-C family. PolC subfamily.</text>
</comment>
<dbReference type="InterPro" id="IPR012340">
    <property type="entry name" value="NA-bd_OB-fold"/>
</dbReference>
<feature type="compositionally biased region" description="Pro residues" evidence="12">
    <location>
        <begin position="190"/>
        <end position="208"/>
    </location>
</feature>
<dbReference type="GO" id="GO:0006261">
    <property type="term" value="P:DNA-templated DNA replication"/>
    <property type="evidence" value="ECO:0007669"/>
    <property type="project" value="UniProtKB-UniRule"/>
</dbReference>
<feature type="compositionally biased region" description="Basic and acidic residues" evidence="12">
    <location>
        <begin position="162"/>
        <end position="172"/>
    </location>
</feature>
<dbReference type="Pfam" id="PF14579">
    <property type="entry name" value="HHH_6"/>
    <property type="match status" value="1"/>
</dbReference>
<dbReference type="InterPro" id="IPR040982">
    <property type="entry name" value="DNA_pol3_finger"/>
</dbReference>
<evidence type="ECO:0000256" key="7">
    <source>
        <dbReference type="ARBA" id="ARBA00022801"/>
    </source>
</evidence>
<keyword evidence="2 11" id="KW-0963">Cytoplasm</keyword>
<keyword evidence="3 11" id="KW-0808">Transferase</keyword>
<evidence type="ECO:0000256" key="5">
    <source>
        <dbReference type="ARBA" id="ARBA00022705"/>
    </source>
</evidence>
<dbReference type="SMART" id="SM00479">
    <property type="entry name" value="EXOIII"/>
    <property type="match status" value="1"/>
</dbReference>
<feature type="compositionally biased region" description="Low complexity" evidence="12">
    <location>
        <begin position="209"/>
        <end position="223"/>
    </location>
</feature>
<dbReference type="InterPro" id="IPR006054">
    <property type="entry name" value="DnaQ"/>
</dbReference>
<dbReference type="NCBIfam" id="NF001688">
    <property type="entry name" value="PRK00448.1"/>
    <property type="match status" value="1"/>
</dbReference>
<evidence type="ECO:0000256" key="8">
    <source>
        <dbReference type="ARBA" id="ARBA00022839"/>
    </source>
</evidence>
<dbReference type="Pfam" id="PF02811">
    <property type="entry name" value="PHP"/>
    <property type="match status" value="2"/>
</dbReference>
<dbReference type="Gene3D" id="1.10.150.870">
    <property type="match status" value="1"/>
</dbReference>
<dbReference type="Gene3D" id="2.40.50.140">
    <property type="entry name" value="Nucleic acid-binding proteins"/>
    <property type="match status" value="1"/>
</dbReference>
<evidence type="ECO:0000256" key="4">
    <source>
        <dbReference type="ARBA" id="ARBA00022695"/>
    </source>
</evidence>
<reference evidence="15 16" key="1">
    <citation type="submission" date="2010-12" db="EMBL/GenBank/DDBJ databases">
        <title>Complete sequence of Ethanoligenens harbinense YUAN-3.</title>
        <authorList>
            <person name="Lucas S."/>
            <person name="Copeland A."/>
            <person name="Lapidus A."/>
            <person name="Cheng J.-F."/>
            <person name="Bruce D."/>
            <person name="Goodwin L."/>
            <person name="Pitluck S."/>
            <person name="Chertkov O."/>
            <person name="Misra M."/>
            <person name="Detter J.C."/>
            <person name="Han C."/>
            <person name="Tapia R."/>
            <person name="Land M."/>
            <person name="Hauser L."/>
            <person name="Jeffries C."/>
            <person name="Kyrpides N."/>
            <person name="Ivanova N."/>
            <person name="Mikhailova N."/>
            <person name="Wang A."/>
            <person name="Mouttaki H."/>
            <person name="He Z."/>
            <person name="Zhou J."/>
            <person name="Hemme C.L."/>
            <person name="Woyke T."/>
        </authorList>
    </citation>
    <scope>NUCLEOTIDE SEQUENCE [LARGE SCALE GENOMIC DNA]</scope>
    <source>
        <strain evidence="16">DSM 18485 / JCM 12961 / CGMCC 1.5033 / YUAN-3</strain>
    </source>
</reference>
<dbReference type="PANTHER" id="PTHR32294:SF5">
    <property type="entry name" value="DNA POLYMERASE III POLC-TYPE"/>
    <property type="match status" value="1"/>
</dbReference>
<dbReference type="STRING" id="663278.Ethha_1616"/>
<dbReference type="Proteomes" id="UP000001551">
    <property type="component" value="Chromosome"/>
</dbReference>
<evidence type="ECO:0000259" key="14">
    <source>
        <dbReference type="SMART" id="SM00481"/>
    </source>
</evidence>
<evidence type="ECO:0000256" key="6">
    <source>
        <dbReference type="ARBA" id="ARBA00022722"/>
    </source>
</evidence>
<organism evidence="15 16">
    <name type="scientific">Ethanoligenens harbinense (strain DSM 18485 / JCM 12961 / CGMCC 1.5033 / YUAN-3)</name>
    <dbReference type="NCBI Taxonomy" id="663278"/>
    <lineage>
        <taxon>Bacteria</taxon>
        <taxon>Bacillati</taxon>
        <taxon>Bacillota</taxon>
        <taxon>Clostridia</taxon>
        <taxon>Eubacteriales</taxon>
        <taxon>Oscillospiraceae</taxon>
        <taxon>Ethanoligenens</taxon>
    </lineage>
</organism>
<keyword evidence="6 11" id="KW-0540">Nuclease</keyword>
<evidence type="ECO:0000256" key="10">
    <source>
        <dbReference type="ARBA" id="ARBA00049244"/>
    </source>
</evidence>
<evidence type="ECO:0000256" key="9">
    <source>
        <dbReference type="ARBA" id="ARBA00022932"/>
    </source>
</evidence>
<keyword evidence="7 11" id="KW-0378">Hydrolase</keyword>